<sequence>MLIGLVTFSGVTAYVHEDSVLTKWRGLSPEVAKQYHRIKDEEDELLLDALKRTCRQQVDLVMTPEAGVQFIADFTELAGAARGRNVIDLEKFRDADGDEESTIRICNHALLGSKTQPRLLRYADINFERGRLREIAGKGESSRAMVLEGKIARVLGQEDYVIQLWEQAMGAAVAQSEAGAAALRSINDNLVAMMGSRERDAVELSSPWVELTLVRDDRRGFRSAHSSASIDDFYAESGWKYIEDEPPDHLKPTPFDSYPAAEESNASDTGFLPTLRRYAPAFLYRAKMLLQETLWAEAQTPASALKMTEQRYSYASKADYEAGIRKADAKPTTDCADDDDDDDDDGGSAKPAVDPANLYYNPTIARTWLTHAFYATQAHDLRRRLIAEATRSNNSGKRATFAAPPDVEDVGSRDDDRQDKYPPGTPQHVTVWLEDTDVREMYEHEVGEMVAKVRTADYGSKVVAMI</sequence>
<name>A0A4U0TNC4_9PEZI</name>
<reference evidence="2 3" key="1">
    <citation type="submission" date="2017-03" db="EMBL/GenBank/DDBJ databases">
        <title>Genomes of endolithic fungi from Antarctica.</title>
        <authorList>
            <person name="Coleine C."/>
            <person name="Masonjones S."/>
            <person name="Stajich J.E."/>
        </authorList>
    </citation>
    <scope>NUCLEOTIDE SEQUENCE [LARGE SCALE GENOMIC DNA]</scope>
    <source>
        <strain evidence="2 3">CCFEE 5311</strain>
    </source>
</reference>
<feature type="region of interest" description="Disordered" evidence="1">
    <location>
        <begin position="328"/>
        <end position="356"/>
    </location>
</feature>
<feature type="region of interest" description="Disordered" evidence="1">
    <location>
        <begin position="245"/>
        <end position="266"/>
    </location>
</feature>
<dbReference type="AlphaFoldDB" id="A0A4U0TNC4"/>
<feature type="compositionally biased region" description="Acidic residues" evidence="1">
    <location>
        <begin position="335"/>
        <end position="346"/>
    </location>
</feature>
<protein>
    <submittedName>
        <fullName evidence="2">Uncharacterized protein</fullName>
    </submittedName>
</protein>
<dbReference type="Proteomes" id="UP000310066">
    <property type="component" value="Unassembled WGS sequence"/>
</dbReference>
<proteinExistence type="predicted"/>
<feature type="compositionally biased region" description="Basic and acidic residues" evidence="1">
    <location>
        <begin position="410"/>
        <end position="420"/>
    </location>
</feature>
<gene>
    <name evidence="2" type="ORF">B0A54_17873</name>
</gene>
<accession>A0A4U0TNC4</accession>
<evidence type="ECO:0000313" key="3">
    <source>
        <dbReference type="Proteomes" id="UP000310066"/>
    </source>
</evidence>
<comment type="caution">
    <text evidence="2">The sequence shown here is derived from an EMBL/GenBank/DDBJ whole genome shotgun (WGS) entry which is preliminary data.</text>
</comment>
<evidence type="ECO:0000313" key="2">
    <source>
        <dbReference type="EMBL" id="TKA23498.1"/>
    </source>
</evidence>
<feature type="region of interest" description="Disordered" evidence="1">
    <location>
        <begin position="392"/>
        <end position="426"/>
    </location>
</feature>
<dbReference type="STRING" id="329885.A0A4U0TNC4"/>
<dbReference type="OrthoDB" id="5379420at2759"/>
<organism evidence="2 3">
    <name type="scientific">Friedmanniomyces endolithicus</name>
    <dbReference type="NCBI Taxonomy" id="329885"/>
    <lineage>
        <taxon>Eukaryota</taxon>
        <taxon>Fungi</taxon>
        <taxon>Dikarya</taxon>
        <taxon>Ascomycota</taxon>
        <taxon>Pezizomycotina</taxon>
        <taxon>Dothideomycetes</taxon>
        <taxon>Dothideomycetidae</taxon>
        <taxon>Mycosphaerellales</taxon>
        <taxon>Teratosphaeriaceae</taxon>
        <taxon>Friedmanniomyces</taxon>
    </lineage>
</organism>
<evidence type="ECO:0000256" key="1">
    <source>
        <dbReference type="SAM" id="MobiDB-lite"/>
    </source>
</evidence>
<dbReference type="EMBL" id="NAJP01000217">
    <property type="protein sequence ID" value="TKA23498.1"/>
    <property type="molecule type" value="Genomic_DNA"/>
</dbReference>